<feature type="transmembrane region" description="Helical" evidence="8">
    <location>
        <begin position="185"/>
        <end position="206"/>
    </location>
</feature>
<dbReference type="NCBIfam" id="TIGR00879">
    <property type="entry name" value="SP"/>
    <property type="match status" value="1"/>
</dbReference>
<dbReference type="InterPro" id="IPR020846">
    <property type="entry name" value="MFS_dom"/>
</dbReference>
<feature type="domain" description="Major facilitator superfamily (MFS) profile" evidence="9">
    <location>
        <begin position="54"/>
        <end position="484"/>
    </location>
</feature>
<evidence type="ECO:0000313" key="10">
    <source>
        <dbReference type="EMBL" id="KRL05156.1"/>
    </source>
</evidence>
<dbReference type="PATRIC" id="fig|1423777.3.peg.1141"/>
<dbReference type="Pfam" id="PF00083">
    <property type="entry name" value="Sugar_tr"/>
    <property type="match status" value="1"/>
</dbReference>
<keyword evidence="4 8" id="KW-0812">Transmembrane</keyword>
<dbReference type="STRING" id="1423777.FD46_GL001107"/>
<feature type="transmembrane region" description="Helical" evidence="8">
    <location>
        <begin position="50"/>
        <end position="67"/>
    </location>
</feature>
<dbReference type="AlphaFoldDB" id="A0A0R1MGW9"/>
<dbReference type="InterPro" id="IPR005828">
    <property type="entry name" value="MFS_sugar_transport-like"/>
</dbReference>
<protein>
    <submittedName>
        <fullName evidence="10">Major facilitator superfamily permease</fullName>
    </submittedName>
</protein>
<dbReference type="InterPro" id="IPR050360">
    <property type="entry name" value="MFS_Sugar_Transporters"/>
</dbReference>
<dbReference type="PANTHER" id="PTHR48022">
    <property type="entry name" value="PLASTIDIC GLUCOSE TRANSPORTER 4"/>
    <property type="match status" value="1"/>
</dbReference>
<feature type="transmembrane region" description="Helical" evidence="8">
    <location>
        <begin position="122"/>
        <end position="141"/>
    </location>
</feature>
<evidence type="ECO:0000256" key="4">
    <source>
        <dbReference type="ARBA" id="ARBA00022692"/>
    </source>
</evidence>
<evidence type="ECO:0000256" key="5">
    <source>
        <dbReference type="ARBA" id="ARBA00022989"/>
    </source>
</evidence>
<feature type="transmembrane region" description="Helical" evidence="8">
    <location>
        <begin position="87"/>
        <end position="110"/>
    </location>
</feature>
<evidence type="ECO:0000256" key="1">
    <source>
        <dbReference type="ARBA" id="ARBA00004651"/>
    </source>
</evidence>
<dbReference type="PRINTS" id="PR00171">
    <property type="entry name" value="SUGRTRNSPORT"/>
</dbReference>
<keyword evidence="5 8" id="KW-1133">Transmembrane helix</keyword>
<evidence type="ECO:0000256" key="7">
    <source>
        <dbReference type="RuleBase" id="RU003346"/>
    </source>
</evidence>
<dbReference type="InterPro" id="IPR036259">
    <property type="entry name" value="MFS_trans_sf"/>
</dbReference>
<feature type="transmembrane region" description="Helical" evidence="8">
    <location>
        <begin position="147"/>
        <end position="169"/>
    </location>
</feature>
<feature type="transmembrane region" description="Helical" evidence="8">
    <location>
        <begin position="212"/>
        <end position="242"/>
    </location>
</feature>
<dbReference type="Gene3D" id="1.20.1250.20">
    <property type="entry name" value="MFS general substrate transporter like domains"/>
    <property type="match status" value="1"/>
</dbReference>
<dbReference type="PANTHER" id="PTHR48022:SF2">
    <property type="entry name" value="PLASTIDIC GLUCOSE TRANSPORTER 4"/>
    <property type="match status" value="1"/>
</dbReference>
<evidence type="ECO:0000259" key="9">
    <source>
        <dbReference type="PROSITE" id="PS50850"/>
    </source>
</evidence>
<dbReference type="Proteomes" id="UP000051686">
    <property type="component" value="Unassembled WGS sequence"/>
</dbReference>
<feature type="transmembrane region" description="Helical" evidence="8">
    <location>
        <begin position="361"/>
        <end position="383"/>
    </location>
</feature>
<feature type="transmembrane region" description="Helical" evidence="8">
    <location>
        <begin position="286"/>
        <end position="308"/>
    </location>
</feature>
<keyword evidence="6 8" id="KW-0472">Membrane</keyword>
<feature type="transmembrane region" description="Helical" evidence="8">
    <location>
        <begin position="333"/>
        <end position="354"/>
    </location>
</feature>
<dbReference type="InterPro" id="IPR003663">
    <property type="entry name" value="Sugar/inositol_transpt"/>
</dbReference>
<dbReference type="GO" id="GO:0005351">
    <property type="term" value="F:carbohydrate:proton symporter activity"/>
    <property type="evidence" value="ECO:0007669"/>
    <property type="project" value="TreeGrafter"/>
</dbReference>
<gene>
    <name evidence="10" type="ORF">FD46_GL001107</name>
</gene>
<dbReference type="GO" id="GO:0005886">
    <property type="term" value="C:plasma membrane"/>
    <property type="evidence" value="ECO:0007669"/>
    <property type="project" value="UniProtKB-SubCell"/>
</dbReference>
<comment type="similarity">
    <text evidence="2 7">Belongs to the major facilitator superfamily. Sugar transporter (TC 2.A.1.1) family.</text>
</comment>
<comment type="caution">
    <text evidence="10">The sequence shown here is derived from an EMBL/GenBank/DDBJ whole genome shotgun (WGS) entry which is preliminary data.</text>
</comment>
<evidence type="ECO:0000256" key="8">
    <source>
        <dbReference type="SAM" id="Phobius"/>
    </source>
</evidence>
<feature type="transmembrane region" description="Helical" evidence="8">
    <location>
        <begin position="12"/>
        <end position="29"/>
    </location>
</feature>
<evidence type="ECO:0000256" key="3">
    <source>
        <dbReference type="ARBA" id="ARBA00022448"/>
    </source>
</evidence>
<organism evidence="10 11">
    <name type="scientific">Liquorilactobacillus oeni DSM 19972</name>
    <dbReference type="NCBI Taxonomy" id="1423777"/>
    <lineage>
        <taxon>Bacteria</taxon>
        <taxon>Bacillati</taxon>
        <taxon>Bacillota</taxon>
        <taxon>Bacilli</taxon>
        <taxon>Lactobacillales</taxon>
        <taxon>Lactobacillaceae</taxon>
        <taxon>Liquorilactobacillus</taxon>
    </lineage>
</organism>
<dbReference type="InterPro" id="IPR005829">
    <property type="entry name" value="Sugar_transporter_CS"/>
</dbReference>
<feature type="transmembrane region" description="Helical" evidence="8">
    <location>
        <begin position="430"/>
        <end position="453"/>
    </location>
</feature>
<evidence type="ECO:0000313" key="11">
    <source>
        <dbReference type="Proteomes" id="UP000051686"/>
    </source>
</evidence>
<evidence type="ECO:0000256" key="2">
    <source>
        <dbReference type="ARBA" id="ARBA00010992"/>
    </source>
</evidence>
<reference evidence="10 11" key="1">
    <citation type="journal article" date="2015" name="Genome Announc.">
        <title>Expanding the biotechnology potential of lactobacilli through comparative genomics of 213 strains and associated genera.</title>
        <authorList>
            <person name="Sun Z."/>
            <person name="Harris H.M."/>
            <person name="McCann A."/>
            <person name="Guo C."/>
            <person name="Argimon S."/>
            <person name="Zhang W."/>
            <person name="Yang X."/>
            <person name="Jeffery I.B."/>
            <person name="Cooney J.C."/>
            <person name="Kagawa T.F."/>
            <person name="Liu W."/>
            <person name="Song Y."/>
            <person name="Salvetti E."/>
            <person name="Wrobel A."/>
            <person name="Rasinkangas P."/>
            <person name="Parkhill J."/>
            <person name="Rea M.C."/>
            <person name="O'Sullivan O."/>
            <person name="Ritari J."/>
            <person name="Douillard F.P."/>
            <person name="Paul Ross R."/>
            <person name="Yang R."/>
            <person name="Briner A.E."/>
            <person name="Felis G.E."/>
            <person name="de Vos W.M."/>
            <person name="Barrangou R."/>
            <person name="Klaenhammer T.R."/>
            <person name="Caufield P.W."/>
            <person name="Cui Y."/>
            <person name="Zhang H."/>
            <person name="O'Toole P.W."/>
        </authorList>
    </citation>
    <scope>NUCLEOTIDE SEQUENCE [LARGE SCALE GENOMIC DNA]</scope>
    <source>
        <strain evidence="10 11">DSM 19972</strain>
    </source>
</reference>
<accession>A0A0R1MGW9</accession>
<comment type="subcellular location">
    <subcellularLocation>
        <location evidence="1">Cell membrane</location>
        <topology evidence="1">Multi-pass membrane protein</topology>
    </subcellularLocation>
</comment>
<dbReference type="PROSITE" id="PS50850">
    <property type="entry name" value="MFS"/>
    <property type="match status" value="1"/>
</dbReference>
<name>A0A0R1MGW9_9LACO</name>
<proteinExistence type="inferred from homology"/>
<evidence type="ECO:0000256" key="6">
    <source>
        <dbReference type="ARBA" id="ARBA00023136"/>
    </source>
</evidence>
<keyword evidence="11" id="KW-1185">Reference proteome</keyword>
<dbReference type="PROSITE" id="PS00217">
    <property type="entry name" value="SUGAR_TRANSPORT_2"/>
    <property type="match status" value="1"/>
</dbReference>
<feature type="transmembrane region" description="Helical" evidence="8">
    <location>
        <begin position="459"/>
        <end position="480"/>
    </location>
</feature>
<sequence length="496" mass="54765">MSNLCCCFKTLQYINIFILYISLLAFYLNSQSSNRGREDMEPELEEQSSFLKYCVYVISLGGFLFGYDTGVINGALAFMSKPDQLNLSPALQGIVSSSLVIGACIGALFCGKLADRFGRKVTLRWIAIIFTIATICCALSIDFASMAIFRFILGLAVGAASSLSPMFLAEISPTQVRANNVNKNAIFIVLGQLVAFCFNALLGSIWGDWGPIWRVMIALACIPAIILWINSFNIIGSPHWLLQQRRFKRARHVFQLLGFQNIDFTKLVKGKNPHSQKVKTFTWRSILSHASLVYLLVSGIIIALIQQISGVNTVMYYGTILLEKVGMGQSGSLYANILIGAASVVASIFGTRLIERFDHRLMLRIGLVGNVVFLVLLGAIMHVTFLSQTMTNSLVLISLVLFLANHQGIVSPVTWLILAEMFPGTVKARFMSIATATTWITNFIISLIYPVLISTLGTAAVFFIFALTNGISFFLAMFVINQKKLRSAYQKNSLDI</sequence>
<feature type="transmembrane region" description="Helical" evidence="8">
    <location>
        <begin position="395"/>
        <end position="418"/>
    </location>
</feature>
<dbReference type="EMBL" id="AZEH01000034">
    <property type="protein sequence ID" value="KRL05156.1"/>
    <property type="molecule type" value="Genomic_DNA"/>
</dbReference>
<keyword evidence="3 7" id="KW-0813">Transport</keyword>
<dbReference type="SUPFAM" id="SSF103473">
    <property type="entry name" value="MFS general substrate transporter"/>
    <property type="match status" value="1"/>
</dbReference>